<feature type="transmembrane region" description="Helical" evidence="2">
    <location>
        <begin position="665"/>
        <end position="687"/>
    </location>
</feature>
<dbReference type="PANTHER" id="PTHR37544:SF3">
    <property type="entry name" value="SPRAY"/>
    <property type="match status" value="1"/>
</dbReference>
<organism evidence="3 4">
    <name type="scientific">Trichodelitschia bisporula</name>
    <dbReference type="NCBI Taxonomy" id="703511"/>
    <lineage>
        <taxon>Eukaryota</taxon>
        <taxon>Fungi</taxon>
        <taxon>Dikarya</taxon>
        <taxon>Ascomycota</taxon>
        <taxon>Pezizomycotina</taxon>
        <taxon>Dothideomycetes</taxon>
        <taxon>Dothideomycetes incertae sedis</taxon>
        <taxon>Phaeotrichales</taxon>
        <taxon>Phaeotrichaceae</taxon>
        <taxon>Trichodelitschia</taxon>
    </lineage>
</organism>
<keyword evidence="4" id="KW-1185">Reference proteome</keyword>
<dbReference type="Pfam" id="PF11915">
    <property type="entry name" value="DUF3433"/>
    <property type="match status" value="2"/>
</dbReference>
<accession>A0A6G1I4L6</accession>
<feature type="region of interest" description="Disordered" evidence="1">
    <location>
        <begin position="12"/>
        <end position="37"/>
    </location>
</feature>
<feature type="transmembrane region" description="Helical" evidence="2">
    <location>
        <begin position="113"/>
        <end position="131"/>
    </location>
</feature>
<dbReference type="InterPro" id="IPR021840">
    <property type="entry name" value="DUF3433"/>
</dbReference>
<dbReference type="Proteomes" id="UP000799640">
    <property type="component" value="Unassembled WGS sequence"/>
</dbReference>
<evidence type="ECO:0000256" key="2">
    <source>
        <dbReference type="SAM" id="Phobius"/>
    </source>
</evidence>
<gene>
    <name evidence="3" type="ORF">EJ06DRAFT_506154</name>
</gene>
<keyword evidence="2" id="KW-1133">Transmembrane helix</keyword>
<feature type="transmembrane region" description="Helical" evidence="2">
    <location>
        <begin position="775"/>
        <end position="799"/>
    </location>
</feature>
<sequence length="1310" mass="143873">MEQPPHYDWLHFSRPRPSNVTGDRTVGNDNSQSDTSSTMASYISEKLKFLRSTNHSRAWKPISLRIPFLGTIILISAALIALLQTLLERSTRDGGLVFAPNINDISTTQSFPFLYLPTIIAVCYSFMWTWVDLDVKRLEPFYQLSKGHAISAKHSLLLQYPVDFIASVPLSAFRSGHWTVFSASLAVVFIFWGLTPAQSGIFATNANVTKSMDVPVLMSTSLLSADQQGKGFPAASATSASNIMWLNETLPQFTTNQYFLAPFGTSFDANRANPGLDGTVLTGNTRKYSVDVNCEPAINAGNYSEDLKSSWGCSFTHPAIRTYPNANASKIFDSLYIGYYDSSDSYYLANGGCPKSEPRSFLLLFSKSRVPGTQLNDMSIDESYANADVNIMYCKASYWFQDVAASVSLPHNIVLDSKALGPPIDLPPDVFNASNFERAMNAGAQTTDARADFPTVNWPDQRPFLNDLPLNTNRTLKMPLFAVSAYQQPLDAYLTPETLRLSYQSAYRILFARQMADIFAHSLDLSTRSAGRLHFSTQAIVMVPTFTYVVEAFLGVAILLAGYMIGTSFTRRRCFISDPGTLSSVMSMTANQPAVLDGFKQLDRLSKKELEEELKDTNFLIREAAGPARYEITVSGGPAAESATFQTVDGTRRPELIAGVRPKEFSLVVGISFFFFQALLIIAIAALRYQASVTQGLPLPSKNQFIRQLVENYIPTALATFTEPLWLCLNRLLCILQPFEALRQGPGSAETTVDLGYTNVPPQFAIVKALRKRHYILAAVCAMTAISNVLPVAFGGLFFEGIANLDTPAKFATPFKLTLQPIPDDAFSLPLPDGGAGATFVTVQNLSPLYRITSNLTANTPMPPWSDDSFVYLPFKAFSGAENATWQYRAITPMLGAELKCSPVSMYEYTFDMPSNGANATFRVTIPRGDGEMVTCEPREVRLDGKLNTMDLFFGTTNGSAALELNAALDSLKGASPEDAIFCRLHVFAGWIRASTTQNSTSIDTNRADEKQITVDSHTETLIVCQSNLIMGAADVIASADGHIQRVMTVNISTDTTDTVLGQDTSKLIGEAHKIMFDTGATWHNDSFPSDFNNFFIEKMTNSTRLLDYTLPPPEFDMAAAAYSRMYSKVFSALVSTNMDKIFAPGDMSPDAPSATAGFIIKPTLRIFVSTTMFVISETILGLYCLVTIALYFHRPLRILSRLPTNPASLIAYFAAGHAVEDFQSTSWMSGSRRAEHLKMMGNRYGFGSFIGTDGKPHVGIEKAPFVAPLAAAEEDPQILSRQNSGALSSVKSWKLFRINSGKVREGGWL</sequence>
<dbReference type="EMBL" id="ML996690">
    <property type="protein sequence ID" value="KAF2403009.1"/>
    <property type="molecule type" value="Genomic_DNA"/>
</dbReference>
<feature type="transmembrane region" description="Helical" evidence="2">
    <location>
        <begin position="1167"/>
        <end position="1193"/>
    </location>
</feature>
<feature type="transmembrane region" description="Helical" evidence="2">
    <location>
        <begin position="176"/>
        <end position="194"/>
    </location>
</feature>
<feature type="compositionally biased region" description="Polar residues" evidence="1">
    <location>
        <begin position="16"/>
        <end position="37"/>
    </location>
</feature>
<evidence type="ECO:0000313" key="3">
    <source>
        <dbReference type="EMBL" id="KAF2403009.1"/>
    </source>
</evidence>
<protein>
    <submittedName>
        <fullName evidence="3">Uncharacterized protein</fullName>
    </submittedName>
</protein>
<proteinExistence type="predicted"/>
<evidence type="ECO:0000313" key="4">
    <source>
        <dbReference type="Proteomes" id="UP000799640"/>
    </source>
</evidence>
<evidence type="ECO:0000256" key="1">
    <source>
        <dbReference type="SAM" id="MobiDB-lite"/>
    </source>
</evidence>
<dbReference type="PANTHER" id="PTHR37544">
    <property type="entry name" value="SPRAY-RELATED"/>
    <property type="match status" value="1"/>
</dbReference>
<reference evidence="3" key="1">
    <citation type="journal article" date="2020" name="Stud. Mycol.">
        <title>101 Dothideomycetes genomes: a test case for predicting lifestyles and emergence of pathogens.</title>
        <authorList>
            <person name="Haridas S."/>
            <person name="Albert R."/>
            <person name="Binder M."/>
            <person name="Bloem J."/>
            <person name="Labutti K."/>
            <person name="Salamov A."/>
            <person name="Andreopoulos B."/>
            <person name="Baker S."/>
            <person name="Barry K."/>
            <person name="Bills G."/>
            <person name="Bluhm B."/>
            <person name="Cannon C."/>
            <person name="Castanera R."/>
            <person name="Culley D."/>
            <person name="Daum C."/>
            <person name="Ezra D."/>
            <person name="Gonzalez J."/>
            <person name="Henrissat B."/>
            <person name="Kuo A."/>
            <person name="Liang C."/>
            <person name="Lipzen A."/>
            <person name="Lutzoni F."/>
            <person name="Magnuson J."/>
            <person name="Mondo S."/>
            <person name="Nolan M."/>
            <person name="Ohm R."/>
            <person name="Pangilinan J."/>
            <person name="Park H.-J."/>
            <person name="Ramirez L."/>
            <person name="Alfaro M."/>
            <person name="Sun H."/>
            <person name="Tritt A."/>
            <person name="Yoshinaga Y."/>
            <person name="Zwiers L.-H."/>
            <person name="Turgeon B."/>
            <person name="Goodwin S."/>
            <person name="Spatafora J."/>
            <person name="Crous P."/>
            <person name="Grigoriev I."/>
        </authorList>
    </citation>
    <scope>NUCLEOTIDE SEQUENCE</scope>
    <source>
        <strain evidence="3">CBS 262.69</strain>
    </source>
</reference>
<keyword evidence="2" id="KW-0812">Transmembrane</keyword>
<name>A0A6G1I4L6_9PEZI</name>
<feature type="transmembrane region" description="Helical" evidence="2">
    <location>
        <begin position="539"/>
        <end position="565"/>
    </location>
</feature>
<feature type="transmembrane region" description="Helical" evidence="2">
    <location>
        <begin position="62"/>
        <end position="83"/>
    </location>
</feature>
<keyword evidence="2" id="KW-0472">Membrane</keyword>
<dbReference type="OrthoDB" id="3248909at2759"/>